<evidence type="ECO:0000313" key="1">
    <source>
        <dbReference type="EMBL" id="GFU06730.1"/>
    </source>
</evidence>
<organism evidence="1 2">
    <name type="scientific">Nephila pilipes</name>
    <name type="common">Giant wood spider</name>
    <name type="synonym">Nephila maculata</name>
    <dbReference type="NCBI Taxonomy" id="299642"/>
    <lineage>
        <taxon>Eukaryota</taxon>
        <taxon>Metazoa</taxon>
        <taxon>Ecdysozoa</taxon>
        <taxon>Arthropoda</taxon>
        <taxon>Chelicerata</taxon>
        <taxon>Arachnida</taxon>
        <taxon>Araneae</taxon>
        <taxon>Araneomorphae</taxon>
        <taxon>Entelegynae</taxon>
        <taxon>Araneoidea</taxon>
        <taxon>Nephilidae</taxon>
        <taxon>Nephila</taxon>
    </lineage>
</organism>
<protein>
    <submittedName>
        <fullName evidence="1">Uncharacterized protein</fullName>
    </submittedName>
</protein>
<accession>A0A8X6UEP1</accession>
<comment type="caution">
    <text evidence="1">The sequence shown here is derived from an EMBL/GenBank/DDBJ whole genome shotgun (WGS) entry which is preliminary data.</text>
</comment>
<name>A0A8X6UEP1_NEPPI</name>
<reference evidence="1" key="1">
    <citation type="submission" date="2020-08" db="EMBL/GenBank/DDBJ databases">
        <title>Multicomponent nature underlies the extraordinary mechanical properties of spider dragline silk.</title>
        <authorList>
            <person name="Kono N."/>
            <person name="Nakamura H."/>
            <person name="Mori M."/>
            <person name="Yoshida Y."/>
            <person name="Ohtoshi R."/>
            <person name="Malay A.D."/>
            <person name="Moran D.A.P."/>
            <person name="Tomita M."/>
            <person name="Numata K."/>
            <person name="Arakawa K."/>
        </authorList>
    </citation>
    <scope>NUCLEOTIDE SEQUENCE</scope>
</reference>
<gene>
    <name evidence="1" type="ORF">NPIL_605221</name>
</gene>
<dbReference type="EMBL" id="BMAW01077518">
    <property type="protein sequence ID" value="GFU06730.1"/>
    <property type="molecule type" value="Genomic_DNA"/>
</dbReference>
<keyword evidence="2" id="KW-1185">Reference proteome</keyword>
<proteinExistence type="predicted"/>
<dbReference type="AlphaFoldDB" id="A0A8X6UEP1"/>
<evidence type="ECO:0000313" key="2">
    <source>
        <dbReference type="Proteomes" id="UP000887013"/>
    </source>
</evidence>
<dbReference type="Proteomes" id="UP000887013">
    <property type="component" value="Unassembled WGS sequence"/>
</dbReference>
<sequence>MTPRKRNITVFVQPQFKGSGFKIEGRKVHIDFSNWIVFKVLHIQSKNVSRDRVPEDNEETKSFEFYPIFVKLQPGILVSKEE</sequence>